<dbReference type="Proteomes" id="UP000887579">
    <property type="component" value="Unplaced"/>
</dbReference>
<dbReference type="WBParaSite" id="ES5_v2.g20676.t1">
    <property type="protein sequence ID" value="ES5_v2.g20676.t1"/>
    <property type="gene ID" value="ES5_v2.g20676"/>
</dbReference>
<evidence type="ECO:0000313" key="1">
    <source>
        <dbReference type="Proteomes" id="UP000887579"/>
    </source>
</evidence>
<reference evidence="2" key="1">
    <citation type="submission" date="2022-11" db="UniProtKB">
        <authorList>
            <consortium name="WormBaseParasite"/>
        </authorList>
    </citation>
    <scope>IDENTIFICATION</scope>
</reference>
<accession>A0AC34FTU6</accession>
<protein>
    <submittedName>
        <fullName evidence="2">BTB domain-containing protein</fullName>
    </submittedName>
</protein>
<proteinExistence type="predicted"/>
<organism evidence="1 2">
    <name type="scientific">Panagrolaimus sp. ES5</name>
    <dbReference type="NCBI Taxonomy" id="591445"/>
    <lineage>
        <taxon>Eukaryota</taxon>
        <taxon>Metazoa</taxon>
        <taxon>Ecdysozoa</taxon>
        <taxon>Nematoda</taxon>
        <taxon>Chromadorea</taxon>
        <taxon>Rhabditida</taxon>
        <taxon>Tylenchina</taxon>
        <taxon>Panagrolaimomorpha</taxon>
        <taxon>Panagrolaimoidea</taxon>
        <taxon>Panagrolaimidae</taxon>
        <taxon>Panagrolaimus</taxon>
    </lineage>
</organism>
<name>A0AC34FTU6_9BILA</name>
<evidence type="ECO:0000313" key="2">
    <source>
        <dbReference type="WBParaSite" id="ES5_v2.g20676.t1"/>
    </source>
</evidence>
<sequence length="339" mass="38823">MASYSPFPIHRVWKIPDEQLKDLLNGPVSQRFLNDDKTKVGISDVKFRLKLNYVNAINNGVRKNSVRVWLKLYNMEENMKIRGKFACYVKSANFATNYGGCSYTVTHDAFSDDICSIDDLFNAEKKYIVRGKLIIEMKGMLYAESVAEENEEEDEEDKCQHKLGQFLWDRDDQDFTILAGKNAVKGEIKVHKFILAARSPVFDTMIKTDMKEKVEGKVKIIDFDADVVQAAVAFCYDQDISKFMDDLTNTCALFQFADKYDITDLKDKLEFHLVNELTPENVCEITNAALITNSPKLQDFCLRSLLIFMRQAIPVDDISSLNADFAKELFQKSFSADFC</sequence>